<name>A0A3G4ZSN7_9VIRU</name>
<organism evidence="1">
    <name type="scientific">Edafosvirus sp</name>
    <dbReference type="NCBI Taxonomy" id="2487765"/>
    <lineage>
        <taxon>Viruses</taxon>
        <taxon>Varidnaviria</taxon>
        <taxon>Bamfordvirae</taxon>
        <taxon>Nucleocytoviricota</taxon>
        <taxon>Megaviricetes</taxon>
        <taxon>Imitervirales</taxon>
        <taxon>Mimiviridae</taxon>
        <taxon>Klosneuvirinae</taxon>
    </lineage>
</organism>
<evidence type="ECO:0000313" key="1">
    <source>
        <dbReference type="EMBL" id="AYV77916.1"/>
    </source>
</evidence>
<sequence>MSTIQYVDCYNCNGANTKYNCGVASFGCTLCKYYGDNNGKLLKIYNNLTLIIPEDGNNYKFQPPDYKCIYCKDSLKAKYPLFDENINKTSLAHISPDENNPFNFWPYVEISCHICLKDDHKNEKMYETIKYNNINKNIEPEPLIEYVDCYNCTKLNKKFINDKLHLGCVLCTKYGNGLGKLQKKYGRETVTITYYDKNITFSPPFNCEYCGDTMKSKYQWNNKIIEIACHLCSTKRHKKEYQEIRNYSRFPKFPY</sequence>
<protein>
    <submittedName>
        <fullName evidence="1">Uncharacterized protein</fullName>
    </submittedName>
</protein>
<reference evidence="1" key="1">
    <citation type="submission" date="2018-10" db="EMBL/GenBank/DDBJ databases">
        <title>Hidden diversity of soil giant viruses.</title>
        <authorList>
            <person name="Schulz F."/>
            <person name="Alteio L."/>
            <person name="Goudeau D."/>
            <person name="Ryan E.M."/>
            <person name="Malmstrom R.R."/>
            <person name="Blanchard J."/>
            <person name="Woyke T."/>
        </authorList>
    </citation>
    <scope>NUCLEOTIDE SEQUENCE</scope>
    <source>
        <strain evidence="1">EDV1</strain>
    </source>
</reference>
<proteinExistence type="predicted"/>
<dbReference type="EMBL" id="MK072067">
    <property type="protein sequence ID" value="AYV77916.1"/>
    <property type="molecule type" value="Genomic_DNA"/>
</dbReference>
<gene>
    <name evidence="1" type="ORF">Edafosvirus2_95</name>
</gene>
<accession>A0A3G4ZSN7</accession>